<dbReference type="InterPro" id="IPR027417">
    <property type="entry name" value="P-loop_NTPase"/>
</dbReference>
<name>A0A4Q8QF23_9FLAO</name>
<proteinExistence type="inferred from homology"/>
<comment type="similarity">
    <text evidence="1 5">Belongs to the CoaE family.</text>
</comment>
<sequence>MKVVGLTGGIGSGKSTVAKMFKELGVPVYDSDYEAKRLMVHSKKLKEQIKDLLGNESYLDGNLNRPYIARRVFTHPDLLQSLNAIVHPAVREDFESWSSKQDAPYVIQETALIFEKGIEDYYDSVILITAPKDFRLDRVAKRDGLTKADVLQRMKNQMEDEGKMEKAHFVIENIDLDTTLKKVKETHESLVKLAN</sequence>
<comment type="pathway">
    <text evidence="5">Cofactor biosynthesis; coenzyme A biosynthesis; CoA from (R)-pantothenate: step 5/5.</text>
</comment>
<evidence type="ECO:0000256" key="3">
    <source>
        <dbReference type="ARBA" id="ARBA00022840"/>
    </source>
</evidence>
<dbReference type="GO" id="GO:0015937">
    <property type="term" value="P:coenzyme A biosynthetic process"/>
    <property type="evidence" value="ECO:0007669"/>
    <property type="project" value="UniProtKB-UniRule"/>
</dbReference>
<reference evidence="7 8" key="1">
    <citation type="submission" date="2019-02" db="EMBL/GenBank/DDBJ databases">
        <title>Draft genome sequence of Muricauda sp. 176CP4-71.</title>
        <authorList>
            <person name="Park J.-S."/>
        </authorList>
    </citation>
    <scope>NUCLEOTIDE SEQUENCE [LARGE SCALE GENOMIC DNA]</scope>
    <source>
        <strain evidence="7 8">176CP4-71</strain>
    </source>
</reference>
<dbReference type="HAMAP" id="MF_00376">
    <property type="entry name" value="Dephospho_CoA_kinase"/>
    <property type="match status" value="1"/>
</dbReference>
<protein>
    <recommendedName>
        <fullName evidence="5 6">Dephospho-CoA kinase</fullName>
        <ecNumber evidence="5 6">2.7.1.24</ecNumber>
    </recommendedName>
    <alternativeName>
        <fullName evidence="5">Dephosphocoenzyme A kinase</fullName>
    </alternativeName>
</protein>
<keyword evidence="5 7" id="KW-0808">Transferase</keyword>
<evidence type="ECO:0000313" key="8">
    <source>
        <dbReference type="Proteomes" id="UP000291981"/>
    </source>
</evidence>
<dbReference type="GO" id="GO:0004140">
    <property type="term" value="F:dephospho-CoA kinase activity"/>
    <property type="evidence" value="ECO:0007669"/>
    <property type="project" value="UniProtKB-UniRule"/>
</dbReference>
<dbReference type="SUPFAM" id="SSF52540">
    <property type="entry name" value="P-loop containing nucleoside triphosphate hydrolases"/>
    <property type="match status" value="1"/>
</dbReference>
<gene>
    <name evidence="5" type="primary">coaE</name>
    <name evidence="7" type="ORF">EW142_04510</name>
</gene>
<dbReference type="RefSeq" id="WP_130610250.1">
    <property type="nucleotide sequence ID" value="NZ_SGIU01000001.1"/>
</dbReference>
<keyword evidence="4 5" id="KW-0173">Coenzyme A biosynthesis</keyword>
<dbReference type="OrthoDB" id="9812943at2"/>
<dbReference type="EC" id="2.7.1.24" evidence="5 6"/>
<dbReference type="EMBL" id="SGIU01000001">
    <property type="protein sequence ID" value="TAI49061.1"/>
    <property type="molecule type" value="Genomic_DNA"/>
</dbReference>
<keyword evidence="5" id="KW-0963">Cytoplasm</keyword>
<dbReference type="Pfam" id="PF01121">
    <property type="entry name" value="CoaE"/>
    <property type="match status" value="1"/>
</dbReference>
<evidence type="ECO:0000256" key="2">
    <source>
        <dbReference type="ARBA" id="ARBA00022741"/>
    </source>
</evidence>
<dbReference type="CDD" id="cd02022">
    <property type="entry name" value="DPCK"/>
    <property type="match status" value="1"/>
</dbReference>
<evidence type="ECO:0000256" key="6">
    <source>
        <dbReference type="NCBIfam" id="TIGR00152"/>
    </source>
</evidence>
<dbReference type="AlphaFoldDB" id="A0A4Q8QF23"/>
<dbReference type="PROSITE" id="PS51219">
    <property type="entry name" value="DPCK"/>
    <property type="match status" value="1"/>
</dbReference>
<keyword evidence="8" id="KW-1185">Reference proteome</keyword>
<dbReference type="UniPathway" id="UPA00241">
    <property type="reaction ID" value="UER00356"/>
</dbReference>
<evidence type="ECO:0000256" key="4">
    <source>
        <dbReference type="ARBA" id="ARBA00022993"/>
    </source>
</evidence>
<keyword evidence="2 5" id="KW-0547">Nucleotide-binding</keyword>
<keyword evidence="5 7" id="KW-0418">Kinase</keyword>
<dbReference type="Proteomes" id="UP000291981">
    <property type="component" value="Unassembled WGS sequence"/>
</dbReference>
<dbReference type="GO" id="GO:0005524">
    <property type="term" value="F:ATP binding"/>
    <property type="evidence" value="ECO:0007669"/>
    <property type="project" value="UniProtKB-UniRule"/>
</dbReference>
<evidence type="ECO:0000313" key="7">
    <source>
        <dbReference type="EMBL" id="TAI49061.1"/>
    </source>
</evidence>
<dbReference type="PANTHER" id="PTHR10695">
    <property type="entry name" value="DEPHOSPHO-COA KINASE-RELATED"/>
    <property type="match status" value="1"/>
</dbReference>
<dbReference type="PANTHER" id="PTHR10695:SF46">
    <property type="entry name" value="BIFUNCTIONAL COENZYME A SYNTHASE-RELATED"/>
    <property type="match status" value="1"/>
</dbReference>
<keyword evidence="3 5" id="KW-0067">ATP-binding</keyword>
<evidence type="ECO:0000256" key="5">
    <source>
        <dbReference type="HAMAP-Rule" id="MF_00376"/>
    </source>
</evidence>
<comment type="caution">
    <text evidence="7">The sequence shown here is derived from an EMBL/GenBank/DDBJ whole genome shotgun (WGS) entry which is preliminary data.</text>
</comment>
<dbReference type="InterPro" id="IPR001977">
    <property type="entry name" value="Depp_CoAkinase"/>
</dbReference>
<comment type="subcellular location">
    <subcellularLocation>
        <location evidence="5">Cytoplasm</location>
    </subcellularLocation>
</comment>
<organism evidence="7 8">
    <name type="scientific">Flagellimonas allohymeniacidonis</name>
    <dbReference type="NCBI Taxonomy" id="2517819"/>
    <lineage>
        <taxon>Bacteria</taxon>
        <taxon>Pseudomonadati</taxon>
        <taxon>Bacteroidota</taxon>
        <taxon>Flavobacteriia</taxon>
        <taxon>Flavobacteriales</taxon>
        <taxon>Flavobacteriaceae</taxon>
        <taxon>Flagellimonas</taxon>
    </lineage>
</organism>
<dbReference type="NCBIfam" id="TIGR00152">
    <property type="entry name" value="dephospho-CoA kinase"/>
    <property type="match status" value="1"/>
</dbReference>
<comment type="function">
    <text evidence="5">Catalyzes the phosphorylation of the 3'-hydroxyl group of dephosphocoenzyme A to form coenzyme A.</text>
</comment>
<dbReference type="GO" id="GO:0005737">
    <property type="term" value="C:cytoplasm"/>
    <property type="evidence" value="ECO:0007669"/>
    <property type="project" value="UniProtKB-SubCell"/>
</dbReference>
<feature type="binding site" evidence="5">
    <location>
        <begin position="11"/>
        <end position="16"/>
    </location>
    <ligand>
        <name>ATP</name>
        <dbReference type="ChEBI" id="CHEBI:30616"/>
    </ligand>
</feature>
<accession>A0A4Q8QF23</accession>
<evidence type="ECO:0000256" key="1">
    <source>
        <dbReference type="ARBA" id="ARBA00009018"/>
    </source>
</evidence>
<comment type="catalytic activity">
    <reaction evidence="5">
        <text>3'-dephospho-CoA + ATP = ADP + CoA + H(+)</text>
        <dbReference type="Rhea" id="RHEA:18245"/>
        <dbReference type="ChEBI" id="CHEBI:15378"/>
        <dbReference type="ChEBI" id="CHEBI:30616"/>
        <dbReference type="ChEBI" id="CHEBI:57287"/>
        <dbReference type="ChEBI" id="CHEBI:57328"/>
        <dbReference type="ChEBI" id="CHEBI:456216"/>
        <dbReference type="EC" id="2.7.1.24"/>
    </reaction>
</comment>
<dbReference type="Gene3D" id="3.40.50.300">
    <property type="entry name" value="P-loop containing nucleotide triphosphate hydrolases"/>
    <property type="match status" value="1"/>
</dbReference>